<protein>
    <submittedName>
        <fullName evidence="1">Uncharacterized protein</fullName>
    </submittedName>
</protein>
<accession>A0A9D4DHK8</accession>
<reference evidence="1" key="1">
    <citation type="journal article" date="2019" name="bioRxiv">
        <title>The Genome of the Zebra Mussel, Dreissena polymorpha: A Resource for Invasive Species Research.</title>
        <authorList>
            <person name="McCartney M.A."/>
            <person name="Auch B."/>
            <person name="Kono T."/>
            <person name="Mallez S."/>
            <person name="Zhang Y."/>
            <person name="Obille A."/>
            <person name="Becker A."/>
            <person name="Abrahante J.E."/>
            <person name="Garbe J."/>
            <person name="Badalamenti J.P."/>
            <person name="Herman A."/>
            <person name="Mangelson H."/>
            <person name="Liachko I."/>
            <person name="Sullivan S."/>
            <person name="Sone E.D."/>
            <person name="Koren S."/>
            <person name="Silverstein K.A.T."/>
            <person name="Beckman K.B."/>
            <person name="Gohl D.M."/>
        </authorList>
    </citation>
    <scope>NUCLEOTIDE SEQUENCE</scope>
    <source>
        <strain evidence="1">Duluth1</strain>
        <tissue evidence="1">Whole animal</tissue>
    </source>
</reference>
<organism evidence="1 2">
    <name type="scientific">Dreissena polymorpha</name>
    <name type="common">Zebra mussel</name>
    <name type="synonym">Mytilus polymorpha</name>
    <dbReference type="NCBI Taxonomy" id="45954"/>
    <lineage>
        <taxon>Eukaryota</taxon>
        <taxon>Metazoa</taxon>
        <taxon>Spiralia</taxon>
        <taxon>Lophotrochozoa</taxon>
        <taxon>Mollusca</taxon>
        <taxon>Bivalvia</taxon>
        <taxon>Autobranchia</taxon>
        <taxon>Heteroconchia</taxon>
        <taxon>Euheterodonta</taxon>
        <taxon>Imparidentia</taxon>
        <taxon>Neoheterodontei</taxon>
        <taxon>Myida</taxon>
        <taxon>Dreissenoidea</taxon>
        <taxon>Dreissenidae</taxon>
        <taxon>Dreissena</taxon>
    </lineage>
</organism>
<sequence>MGKYPSADEVMKLFEPTFSKKQEEKEIEELIIYHWNIFLKKVERKFVLNLFGYGLGHNLHLESTCGEGF</sequence>
<evidence type="ECO:0000313" key="2">
    <source>
        <dbReference type="Proteomes" id="UP000828390"/>
    </source>
</evidence>
<dbReference type="Proteomes" id="UP000828390">
    <property type="component" value="Unassembled WGS sequence"/>
</dbReference>
<comment type="caution">
    <text evidence="1">The sequence shown here is derived from an EMBL/GenBank/DDBJ whole genome shotgun (WGS) entry which is preliminary data.</text>
</comment>
<proteinExistence type="predicted"/>
<evidence type="ECO:0000313" key="1">
    <source>
        <dbReference type="EMBL" id="KAH3747739.1"/>
    </source>
</evidence>
<keyword evidence="2" id="KW-1185">Reference proteome</keyword>
<dbReference type="EMBL" id="JAIWYP010000010">
    <property type="protein sequence ID" value="KAH3747739.1"/>
    <property type="molecule type" value="Genomic_DNA"/>
</dbReference>
<name>A0A9D4DHK8_DREPO</name>
<dbReference type="AlphaFoldDB" id="A0A9D4DHK8"/>
<gene>
    <name evidence="1" type="ORF">DPMN_182169</name>
</gene>
<reference evidence="1" key="2">
    <citation type="submission" date="2020-11" db="EMBL/GenBank/DDBJ databases">
        <authorList>
            <person name="McCartney M.A."/>
            <person name="Auch B."/>
            <person name="Kono T."/>
            <person name="Mallez S."/>
            <person name="Becker A."/>
            <person name="Gohl D.M."/>
            <person name="Silverstein K.A.T."/>
            <person name="Koren S."/>
            <person name="Bechman K.B."/>
            <person name="Herman A."/>
            <person name="Abrahante J.E."/>
            <person name="Garbe J."/>
        </authorList>
    </citation>
    <scope>NUCLEOTIDE SEQUENCE</scope>
    <source>
        <strain evidence="1">Duluth1</strain>
        <tissue evidence="1">Whole animal</tissue>
    </source>
</reference>